<evidence type="ECO:0000256" key="7">
    <source>
        <dbReference type="ARBA" id="ARBA00023136"/>
    </source>
</evidence>
<protein>
    <recommendedName>
        <fullName evidence="9">ZP domain-containing protein</fullName>
    </recommendedName>
</protein>
<dbReference type="Pfam" id="PF25057">
    <property type="entry name" value="CUT_N"/>
    <property type="match status" value="1"/>
</dbReference>
<dbReference type="InterPro" id="IPR056953">
    <property type="entry name" value="CUT_N"/>
</dbReference>
<dbReference type="Proteomes" id="UP000887575">
    <property type="component" value="Unassembled WGS sequence"/>
</dbReference>
<accession>A0AAF3F5C9</accession>
<proteinExistence type="predicted"/>
<dbReference type="Gene3D" id="2.60.40.4100">
    <property type="entry name" value="Zona pellucida, ZP-C domain"/>
    <property type="match status" value="1"/>
</dbReference>
<evidence type="ECO:0000256" key="3">
    <source>
        <dbReference type="ARBA" id="ARBA00022475"/>
    </source>
</evidence>
<dbReference type="InterPro" id="IPR057475">
    <property type="entry name" value="CUT_C"/>
</dbReference>
<dbReference type="GO" id="GO:0042302">
    <property type="term" value="F:structural constituent of cuticle"/>
    <property type="evidence" value="ECO:0007669"/>
    <property type="project" value="UniProtKB-KW"/>
</dbReference>
<keyword evidence="4 8" id="KW-0812">Transmembrane</keyword>
<dbReference type="PANTHER" id="PTHR22907">
    <property type="entry name" value="GH04558P"/>
    <property type="match status" value="1"/>
</dbReference>
<evidence type="ECO:0000313" key="11">
    <source>
        <dbReference type="WBParaSite" id="MBELARI_LOCUS21753"/>
    </source>
</evidence>
<dbReference type="InterPro" id="IPR001507">
    <property type="entry name" value="ZP_dom"/>
</dbReference>
<evidence type="ECO:0000256" key="8">
    <source>
        <dbReference type="SAM" id="Phobius"/>
    </source>
</evidence>
<keyword evidence="3" id="KW-1003">Cell membrane</keyword>
<evidence type="ECO:0000256" key="4">
    <source>
        <dbReference type="ARBA" id="ARBA00022692"/>
    </source>
</evidence>
<feature type="domain" description="ZP" evidence="9">
    <location>
        <begin position="12"/>
        <end position="250"/>
    </location>
</feature>
<feature type="transmembrane region" description="Helical" evidence="8">
    <location>
        <begin position="353"/>
        <end position="373"/>
    </location>
</feature>
<name>A0AAF3F5C9_9BILA</name>
<evidence type="ECO:0000313" key="10">
    <source>
        <dbReference type="Proteomes" id="UP000887575"/>
    </source>
</evidence>
<dbReference type="PANTHER" id="PTHR22907:SF26">
    <property type="entry name" value="ZP DOMAIN-CONTAINING PROTEIN"/>
    <property type="match status" value="1"/>
</dbReference>
<comment type="subcellular location">
    <subcellularLocation>
        <location evidence="1">Cell membrane</location>
        <topology evidence="1">Single-pass type I membrane protein</topology>
    </subcellularLocation>
</comment>
<keyword evidence="2" id="KW-0193">Cuticle</keyword>
<reference evidence="11" key="1">
    <citation type="submission" date="2024-02" db="UniProtKB">
        <authorList>
            <consortium name="WormBaseParasite"/>
        </authorList>
    </citation>
    <scope>IDENTIFICATION</scope>
</reference>
<dbReference type="PROSITE" id="PS51034">
    <property type="entry name" value="ZP_2"/>
    <property type="match status" value="1"/>
</dbReference>
<organism evidence="10 11">
    <name type="scientific">Mesorhabditis belari</name>
    <dbReference type="NCBI Taxonomy" id="2138241"/>
    <lineage>
        <taxon>Eukaryota</taxon>
        <taxon>Metazoa</taxon>
        <taxon>Ecdysozoa</taxon>
        <taxon>Nematoda</taxon>
        <taxon>Chromadorea</taxon>
        <taxon>Rhabditida</taxon>
        <taxon>Rhabditina</taxon>
        <taxon>Rhabditomorpha</taxon>
        <taxon>Rhabditoidea</taxon>
        <taxon>Rhabditidae</taxon>
        <taxon>Mesorhabditinae</taxon>
        <taxon>Mesorhabditis</taxon>
    </lineage>
</organism>
<dbReference type="WBParaSite" id="MBELARI_LOCUS21753">
    <property type="protein sequence ID" value="MBELARI_LOCUS21753"/>
    <property type="gene ID" value="MBELARI_LOCUS21753"/>
</dbReference>
<dbReference type="GO" id="GO:0005886">
    <property type="term" value="C:plasma membrane"/>
    <property type="evidence" value="ECO:0007669"/>
    <property type="project" value="UniProtKB-SubCell"/>
</dbReference>
<dbReference type="InterPro" id="IPR042235">
    <property type="entry name" value="ZP-C_dom"/>
</dbReference>
<keyword evidence="6 8" id="KW-1133">Transmembrane helix</keyword>
<dbReference type="Pfam" id="PF25301">
    <property type="entry name" value="CUT_C"/>
    <property type="match status" value="1"/>
</dbReference>
<dbReference type="AlphaFoldDB" id="A0AAF3F5C9"/>
<evidence type="ECO:0000256" key="5">
    <source>
        <dbReference type="ARBA" id="ARBA00022729"/>
    </source>
</evidence>
<keyword evidence="7 8" id="KW-0472">Membrane</keyword>
<sequence>MESAVLSRPEVECGVDSVTIHLQLFPLFRGRLFVLGHSHSERCQQGAETESSTKFTLPFGACGMRRVRSLHPRGVTYSFSLVVSAHPVFVTGADRAFAVKCFFREDVRDLHQKVEIGALSTESLDEEFEPPRCTYELRAESGEELQFARVGQPVVHSWTCHPDVPSVFGLLIHSCVVEDGSGEHFELIDSNGCSTDPLLLPPLDYAVHSLAARVHSRIFKFADKVQVYFRCSVQLCFRHDGGCEGVTPPICHGGPEQGSGSNLAIPPANTGEHAAAKGNTILKGKPILVANNIEKISQTTPTTPETRHVRALQSELSVDVLVLPFEKSLDGNETALESSSSQQQICLSKISTLALSTSILLLFFIGFGLGHLLTRKCFFGIRDTNRESTYKAFDQ</sequence>
<evidence type="ECO:0000256" key="1">
    <source>
        <dbReference type="ARBA" id="ARBA00004251"/>
    </source>
</evidence>
<keyword evidence="5" id="KW-0732">Signal</keyword>
<evidence type="ECO:0000256" key="6">
    <source>
        <dbReference type="ARBA" id="ARBA00022989"/>
    </source>
</evidence>
<dbReference type="InterPro" id="IPR051962">
    <property type="entry name" value="Cuticlin"/>
</dbReference>
<dbReference type="SMART" id="SM00241">
    <property type="entry name" value="ZP"/>
    <property type="match status" value="1"/>
</dbReference>
<evidence type="ECO:0000256" key="2">
    <source>
        <dbReference type="ARBA" id="ARBA00022460"/>
    </source>
</evidence>
<evidence type="ECO:0000259" key="9">
    <source>
        <dbReference type="PROSITE" id="PS51034"/>
    </source>
</evidence>
<keyword evidence="10" id="KW-1185">Reference proteome</keyword>